<dbReference type="EMBL" id="MBFR01000947">
    <property type="protein sequence ID" value="PVU85073.1"/>
    <property type="molecule type" value="Genomic_DNA"/>
</dbReference>
<evidence type="ECO:0000313" key="1">
    <source>
        <dbReference type="EMBL" id="PVU85073.1"/>
    </source>
</evidence>
<name>A0A2T9XYD0_9FUNG</name>
<proteinExistence type="predicted"/>
<comment type="caution">
    <text evidence="1">The sequence shown here is derived from an EMBL/GenBank/DDBJ whole genome shotgun (WGS) entry which is preliminary data.</text>
</comment>
<dbReference type="Proteomes" id="UP000245383">
    <property type="component" value="Unassembled WGS sequence"/>
</dbReference>
<evidence type="ECO:0000313" key="2">
    <source>
        <dbReference type="Proteomes" id="UP000245383"/>
    </source>
</evidence>
<organism evidence="1 2">
    <name type="scientific">Smittium simulii</name>
    <dbReference type="NCBI Taxonomy" id="133385"/>
    <lineage>
        <taxon>Eukaryota</taxon>
        <taxon>Fungi</taxon>
        <taxon>Fungi incertae sedis</taxon>
        <taxon>Zoopagomycota</taxon>
        <taxon>Kickxellomycotina</taxon>
        <taxon>Harpellomycetes</taxon>
        <taxon>Harpellales</taxon>
        <taxon>Legeriomycetaceae</taxon>
        <taxon>Smittium</taxon>
    </lineage>
</organism>
<gene>
    <name evidence="1" type="ORF">BB561_006987</name>
</gene>
<dbReference type="AlphaFoldDB" id="A0A2T9XYD0"/>
<accession>A0A2T9XYD0</accession>
<feature type="non-terminal residue" evidence="1">
    <location>
        <position position="1"/>
    </location>
</feature>
<sequence length="70" mass="8154">PMNYSILLPTVKSNSASSLKDFQKKLTASLITIWWKPVSCRPYKRKINNVQKQELVVQGLKNKIIRLKRI</sequence>
<keyword evidence="2" id="KW-1185">Reference proteome</keyword>
<reference evidence="1 2" key="1">
    <citation type="journal article" date="2018" name="MBio">
        <title>Comparative Genomics Reveals the Core Gene Toolbox for the Fungus-Insect Symbiosis.</title>
        <authorList>
            <person name="Wang Y."/>
            <person name="Stata M."/>
            <person name="Wang W."/>
            <person name="Stajich J.E."/>
            <person name="White M.M."/>
            <person name="Moncalvo J.M."/>
        </authorList>
    </citation>
    <scope>NUCLEOTIDE SEQUENCE [LARGE SCALE GENOMIC DNA]</scope>
    <source>
        <strain evidence="1 2">SWE-8-4</strain>
    </source>
</reference>
<protein>
    <submittedName>
        <fullName evidence="1">Uncharacterized protein</fullName>
    </submittedName>
</protein>